<sequence>MAKDHTLDEAGIRRIIDECYDGVLAYCRRHTDSPQDAQDVAQETFLRLVRSRSRYADEGKPMAFLLTVARNLCADRARSGRFQPGELDGAIIEDGGAEGRFAAADVHLDVRTALGKLPEDLREAVELRYGQDLMVKNVARVLGISRFAARRRINAALAQLGEALGPGYGDDAAATVPTNEETMRT</sequence>
<reference evidence="8 9" key="1">
    <citation type="submission" date="2013-08" db="EMBL/GenBank/DDBJ databases">
        <authorList>
            <person name="Durkin A.S."/>
            <person name="Haft D.R."/>
            <person name="McCorrison J."/>
            <person name="Torralba M."/>
            <person name="Gillis M."/>
            <person name="Haft D.H."/>
            <person name="Methe B."/>
            <person name="Sutton G."/>
            <person name="Nelson K.E."/>
        </authorList>
    </citation>
    <scope>NUCLEOTIDE SEQUENCE [LARGE SCALE GENOMIC DNA]</scope>
    <source>
        <strain evidence="8 9">F0195</strain>
    </source>
</reference>
<keyword evidence="2" id="KW-0805">Transcription regulation</keyword>
<dbReference type="Gene3D" id="1.10.1740.10">
    <property type="match status" value="1"/>
</dbReference>
<comment type="caution">
    <text evidence="8">The sequence shown here is derived from an EMBL/GenBank/DDBJ whole genome shotgun (WGS) entry which is preliminary data.</text>
</comment>
<evidence type="ECO:0000259" key="6">
    <source>
        <dbReference type="Pfam" id="PF04542"/>
    </source>
</evidence>
<dbReference type="GO" id="GO:0003677">
    <property type="term" value="F:DNA binding"/>
    <property type="evidence" value="ECO:0007669"/>
    <property type="project" value="UniProtKB-KW"/>
</dbReference>
<comment type="similarity">
    <text evidence="1">Belongs to the sigma-70 factor family. ECF subfamily.</text>
</comment>
<evidence type="ECO:0000313" key="9">
    <source>
        <dbReference type="Proteomes" id="UP000016638"/>
    </source>
</evidence>
<evidence type="ECO:0000256" key="1">
    <source>
        <dbReference type="ARBA" id="ARBA00010641"/>
    </source>
</evidence>
<evidence type="ECO:0000259" key="7">
    <source>
        <dbReference type="Pfam" id="PF08281"/>
    </source>
</evidence>
<dbReference type="GO" id="GO:0016987">
    <property type="term" value="F:sigma factor activity"/>
    <property type="evidence" value="ECO:0007669"/>
    <property type="project" value="UniProtKB-KW"/>
</dbReference>
<dbReference type="PANTHER" id="PTHR43133">
    <property type="entry name" value="RNA POLYMERASE ECF-TYPE SIGMA FACTO"/>
    <property type="match status" value="1"/>
</dbReference>
<dbReference type="SUPFAM" id="SSF88659">
    <property type="entry name" value="Sigma3 and sigma4 domains of RNA polymerase sigma factors"/>
    <property type="match status" value="1"/>
</dbReference>
<dbReference type="NCBIfam" id="TIGR02937">
    <property type="entry name" value="sigma70-ECF"/>
    <property type="match status" value="1"/>
</dbReference>
<gene>
    <name evidence="8" type="ORF">HMPREF1316_2161</name>
</gene>
<keyword evidence="9" id="KW-1185">Reference proteome</keyword>
<evidence type="ECO:0000256" key="2">
    <source>
        <dbReference type="ARBA" id="ARBA00023015"/>
    </source>
</evidence>
<dbReference type="Gene3D" id="1.10.10.10">
    <property type="entry name" value="Winged helix-like DNA-binding domain superfamily/Winged helix DNA-binding domain"/>
    <property type="match status" value="1"/>
</dbReference>
<dbReference type="SUPFAM" id="SSF88946">
    <property type="entry name" value="Sigma2 domain of RNA polymerase sigma factors"/>
    <property type="match status" value="1"/>
</dbReference>
<dbReference type="Proteomes" id="UP000016638">
    <property type="component" value="Unassembled WGS sequence"/>
</dbReference>
<dbReference type="PANTHER" id="PTHR43133:SF8">
    <property type="entry name" value="RNA POLYMERASE SIGMA FACTOR HI_1459-RELATED"/>
    <property type="match status" value="1"/>
</dbReference>
<dbReference type="InterPro" id="IPR039425">
    <property type="entry name" value="RNA_pol_sigma-70-like"/>
</dbReference>
<keyword evidence="3" id="KW-0731">Sigma factor</keyword>
<accession>U2V4D9</accession>
<keyword evidence="4" id="KW-0238">DNA-binding</keyword>
<dbReference type="InterPro" id="IPR013325">
    <property type="entry name" value="RNA_pol_sigma_r2"/>
</dbReference>
<dbReference type="InterPro" id="IPR036388">
    <property type="entry name" value="WH-like_DNA-bd_sf"/>
</dbReference>
<feature type="domain" description="RNA polymerase sigma factor 70 region 4 type 2" evidence="7">
    <location>
        <begin position="109"/>
        <end position="160"/>
    </location>
</feature>
<dbReference type="PATRIC" id="fig|1125712.3.peg.393"/>
<protein>
    <submittedName>
        <fullName evidence="8">ECF sigma factor</fullName>
    </submittedName>
</protein>
<dbReference type="InterPro" id="IPR014284">
    <property type="entry name" value="RNA_pol_sigma-70_dom"/>
</dbReference>
<evidence type="ECO:0000256" key="4">
    <source>
        <dbReference type="ARBA" id="ARBA00023125"/>
    </source>
</evidence>
<dbReference type="InterPro" id="IPR007627">
    <property type="entry name" value="RNA_pol_sigma70_r2"/>
</dbReference>
<dbReference type="CDD" id="cd06171">
    <property type="entry name" value="Sigma70_r4"/>
    <property type="match status" value="1"/>
</dbReference>
<keyword evidence="5" id="KW-0804">Transcription</keyword>
<dbReference type="Pfam" id="PF04542">
    <property type="entry name" value="Sigma70_r2"/>
    <property type="match status" value="1"/>
</dbReference>
<dbReference type="EMBL" id="AWEZ01000016">
    <property type="protein sequence ID" value="ERL10217.1"/>
    <property type="molecule type" value="Genomic_DNA"/>
</dbReference>
<dbReference type="RefSeq" id="WP_021725233.1">
    <property type="nucleotide sequence ID" value="NZ_AWEZ01000016.1"/>
</dbReference>
<dbReference type="InterPro" id="IPR013249">
    <property type="entry name" value="RNA_pol_sigma70_r4_t2"/>
</dbReference>
<dbReference type="STRING" id="1125712.HMPREF1316_2161"/>
<dbReference type="AlphaFoldDB" id="U2V4D9"/>
<evidence type="ECO:0000256" key="3">
    <source>
        <dbReference type="ARBA" id="ARBA00023082"/>
    </source>
</evidence>
<organism evidence="8 9">
    <name type="scientific">Olsenella profusa F0195</name>
    <dbReference type="NCBI Taxonomy" id="1125712"/>
    <lineage>
        <taxon>Bacteria</taxon>
        <taxon>Bacillati</taxon>
        <taxon>Actinomycetota</taxon>
        <taxon>Coriobacteriia</taxon>
        <taxon>Coriobacteriales</taxon>
        <taxon>Atopobiaceae</taxon>
        <taxon>Olsenella</taxon>
    </lineage>
</organism>
<feature type="domain" description="RNA polymerase sigma-70 region 2" evidence="6">
    <location>
        <begin position="16"/>
        <end position="81"/>
    </location>
</feature>
<evidence type="ECO:0000313" key="8">
    <source>
        <dbReference type="EMBL" id="ERL10217.1"/>
    </source>
</evidence>
<evidence type="ECO:0000256" key="5">
    <source>
        <dbReference type="ARBA" id="ARBA00023163"/>
    </source>
</evidence>
<dbReference type="eggNOG" id="COG1595">
    <property type="taxonomic scope" value="Bacteria"/>
</dbReference>
<dbReference type="GO" id="GO:0006352">
    <property type="term" value="P:DNA-templated transcription initiation"/>
    <property type="evidence" value="ECO:0007669"/>
    <property type="project" value="InterPro"/>
</dbReference>
<name>U2V4D9_9ACTN</name>
<proteinExistence type="inferred from homology"/>
<dbReference type="InterPro" id="IPR013324">
    <property type="entry name" value="RNA_pol_sigma_r3/r4-like"/>
</dbReference>
<dbReference type="Pfam" id="PF08281">
    <property type="entry name" value="Sigma70_r4_2"/>
    <property type="match status" value="1"/>
</dbReference>